<feature type="domain" description="Replication-associated protein ORF2/G2P" evidence="1">
    <location>
        <begin position="34"/>
        <end position="129"/>
    </location>
</feature>
<dbReference type="EMBL" id="CP046368">
    <property type="protein sequence ID" value="QIA69349.1"/>
    <property type="molecule type" value="Genomic_DNA"/>
</dbReference>
<dbReference type="Pfam" id="PF23343">
    <property type="entry name" value="REP_ORF2-G2P"/>
    <property type="match status" value="1"/>
</dbReference>
<organism evidence="2 3">
    <name type="scientific">Spiroplasma citri</name>
    <dbReference type="NCBI Taxonomy" id="2133"/>
    <lineage>
        <taxon>Bacteria</taxon>
        <taxon>Bacillati</taxon>
        <taxon>Mycoplasmatota</taxon>
        <taxon>Mollicutes</taxon>
        <taxon>Entomoplasmatales</taxon>
        <taxon>Spiroplasmataceae</taxon>
        <taxon>Spiroplasma</taxon>
    </lineage>
</organism>
<protein>
    <recommendedName>
        <fullName evidence="1">Replication-associated protein ORF2/G2P domain-containing protein</fullName>
    </recommendedName>
</protein>
<evidence type="ECO:0000313" key="2">
    <source>
        <dbReference type="EMBL" id="QIA69349.1"/>
    </source>
</evidence>
<dbReference type="AlphaFoldDB" id="A0AAJ4EKB1"/>
<evidence type="ECO:0000259" key="1">
    <source>
        <dbReference type="Pfam" id="PF23343"/>
    </source>
</evidence>
<sequence length="165" mass="19993">MLNYKKLKNSCYRSQNKCISKAIYNFSECNNLTLITLTFKENITDVKIANQQFNLFIKRLKYLYQSDLKYLKVYEYQKRGAIHFQIIFDKYISSKIIRKCWNYGIINSLSINNKYIDFIKYFVYRYITKPLIKEETQKVYDLNIKSYQFSYNCKNPKVKVGVNYE</sequence>
<gene>
    <name evidence="2" type="ORF">GL298_07530</name>
</gene>
<dbReference type="InterPro" id="IPR056906">
    <property type="entry name" value="ORF2/G2P_dom"/>
</dbReference>
<reference evidence="2 3" key="1">
    <citation type="submission" date="2019-11" db="EMBL/GenBank/DDBJ databases">
        <title>Whole genome sequencing and comparative genomics analyses of five strains of Spiroplasma citri.</title>
        <authorList>
            <person name="Yokomi R."/>
            <person name="Chen J."/>
            <person name="Rattner R."/>
            <person name="Vidalakis G."/>
        </authorList>
    </citation>
    <scope>NUCLEOTIDE SEQUENCE [LARGE SCALE GENOMIC DNA]</scope>
    <source>
        <strain evidence="2 3">BR12</strain>
    </source>
</reference>
<dbReference type="RefSeq" id="WP_164028330.1">
    <property type="nucleotide sequence ID" value="NZ_CP046368.1"/>
</dbReference>
<dbReference type="Proteomes" id="UP000464735">
    <property type="component" value="Chromosome"/>
</dbReference>
<proteinExistence type="predicted"/>
<evidence type="ECO:0000313" key="3">
    <source>
        <dbReference type="Proteomes" id="UP000464735"/>
    </source>
</evidence>
<accession>A0AAJ4EKB1</accession>
<name>A0AAJ4EKB1_SPICI</name>